<keyword evidence="3" id="KW-1185">Reference proteome</keyword>
<proteinExistence type="predicted"/>
<dbReference type="EMBL" id="BGPR01040822">
    <property type="protein sequence ID" value="GBO17016.1"/>
    <property type="molecule type" value="Genomic_DNA"/>
</dbReference>
<reference evidence="2 3" key="1">
    <citation type="journal article" date="2019" name="Sci. Rep.">
        <title>Orb-weaving spider Araneus ventricosus genome elucidates the spidroin gene catalogue.</title>
        <authorList>
            <person name="Kono N."/>
            <person name="Nakamura H."/>
            <person name="Ohtoshi R."/>
            <person name="Moran D.A.P."/>
            <person name="Shinohara A."/>
            <person name="Yoshida Y."/>
            <person name="Fujiwara M."/>
            <person name="Mori M."/>
            <person name="Tomita M."/>
            <person name="Arakawa K."/>
        </authorList>
    </citation>
    <scope>NUCLEOTIDE SEQUENCE [LARGE SCALE GENOMIC DNA]</scope>
</reference>
<evidence type="ECO:0000256" key="1">
    <source>
        <dbReference type="SAM" id="MobiDB-lite"/>
    </source>
</evidence>
<name>A0A4Y2UZ07_ARAVE</name>
<sequence length="125" mass="14405">MTTRVTASVLNGHKMDKAQTPESTPPQPDARTSLLKVTLSHRGSKLRGPFQNSSHVASKWDVKHSPMFPPLTRPYRNHKDLSQENNKSRDSKETSSLWRRKNFLQSEHEAFPTLVDRYDMLRHLA</sequence>
<feature type="region of interest" description="Disordered" evidence="1">
    <location>
        <begin position="1"/>
        <end position="30"/>
    </location>
</feature>
<comment type="caution">
    <text evidence="2">The sequence shown here is derived from an EMBL/GenBank/DDBJ whole genome shotgun (WGS) entry which is preliminary data.</text>
</comment>
<accession>A0A4Y2UZ07</accession>
<gene>
    <name evidence="2" type="ORF">AVEN_28493_1</name>
</gene>
<organism evidence="2 3">
    <name type="scientific">Araneus ventricosus</name>
    <name type="common">Orbweaver spider</name>
    <name type="synonym">Epeira ventricosa</name>
    <dbReference type="NCBI Taxonomy" id="182803"/>
    <lineage>
        <taxon>Eukaryota</taxon>
        <taxon>Metazoa</taxon>
        <taxon>Ecdysozoa</taxon>
        <taxon>Arthropoda</taxon>
        <taxon>Chelicerata</taxon>
        <taxon>Arachnida</taxon>
        <taxon>Araneae</taxon>
        <taxon>Araneomorphae</taxon>
        <taxon>Entelegynae</taxon>
        <taxon>Araneoidea</taxon>
        <taxon>Araneidae</taxon>
        <taxon>Araneus</taxon>
    </lineage>
</organism>
<feature type="region of interest" description="Disordered" evidence="1">
    <location>
        <begin position="42"/>
        <end position="102"/>
    </location>
</feature>
<dbReference type="AlphaFoldDB" id="A0A4Y2UZ07"/>
<dbReference type="Proteomes" id="UP000499080">
    <property type="component" value="Unassembled WGS sequence"/>
</dbReference>
<evidence type="ECO:0000313" key="2">
    <source>
        <dbReference type="EMBL" id="GBO17016.1"/>
    </source>
</evidence>
<feature type="compositionally biased region" description="Basic and acidic residues" evidence="1">
    <location>
        <begin position="77"/>
        <end position="93"/>
    </location>
</feature>
<evidence type="ECO:0000313" key="3">
    <source>
        <dbReference type="Proteomes" id="UP000499080"/>
    </source>
</evidence>
<protein>
    <submittedName>
        <fullName evidence="2">Uncharacterized protein</fullName>
    </submittedName>
</protein>